<reference evidence="1 2" key="1">
    <citation type="submission" date="2013-02" db="EMBL/GenBank/DDBJ databases">
        <title>The Genome Sequence of Acinetobacter bouvetii CIP 107468.</title>
        <authorList>
            <consortium name="The Broad Institute Genome Sequencing Platform"/>
            <consortium name="The Broad Institute Genome Sequencing Center for Infectious Disease"/>
            <person name="Cerqueira G."/>
            <person name="Feldgarden M."/>
            <person name="Courvalin P."/>
            <person name="Perichon B."/>
            <person name="Grillot-Courvalin C."/>
            <person name="Clermont D."/>
            <person name="Rocha E."/>
            <person name="Yoon E.-J."/>
            <person name="Nemec A."/>
            <person name="Walker B."/>
            <person name="Young S.K."/>
            <person name="Zeng Q."/>
            <person name="Gargeya S."/>
            <person name="Fitzgerald M."/>
            <person name="Haas B."/>
            <person name="Abouelleil A."/>
            <person name="Alvarado L."/>
            <person name="Arachchi H.M."/>
            <person name="Berlin A.M."/>
            <person name="Chapman S.B."/>
            <person name="Dewar J."/>
            <person name="Goldberg J."/>
            <person name="Griggs A."/>
            <person name="Gujja S."/>
            <person name="Hansen M."/>
            <person name="Howarth C."/>
            <person name="Imamovic A."/>
            <person name="Larimer J."/>
            <person name="McCowan C."/>
            <person name="Murphy C."/>
            <person name="Neiman D."/>
            <person name="Pearson M."/>
            <person name="Priest M."/>
            <person name="Roberts A."/>
            <person name="Saif S."/>
            <person name="Shea T."/>
            <person name="Sisk P."/>
            <person name="Sykes S."/>
            <person name="Wortman J."/>
            <person name="Nusbaum C."/>
            <person name="Birren B."/>
        </authorList>
    </citation>
    <scope>NUCLEOTIDE SEQUENCE [LARGE SCALE GENOMIC DNA]</scope>
    <source>
        <strain evidence="1 2">CIP 107468</strain>
    </source>
</reference>
<proteinExistence type="predicted"/>
<keyword evidence="2" id="KW-1185">Reference proteome</keyword>
<organism evidence="1 2">
    <name type="scientific">Acinetobacter bouvetii DSM 14964 = CIP 107468</name>
    <dbReference type="NCBI Taxonomy" id="1120925"/>
    <lineage>
        <taxon>Bacteria</taxon>
        <taxon>Pseudomonadati</taxon>
        <taxon>Pseudomonadota</taxon>
        <taxon>Gammaproteobacteria</taxon>
        <taxon>Moraxellales</taxon>
        <taxon>Moraxellaceae</taxon>
        <taxon>Acinetobacter</taxon>
    </lineage>
</organism>
<dbReference type="PATRIC" id="fig|1120925.3.peg.687"/>
<accession>N9DM62</accession>
<evidence type="ECO:0000313" key="1">
    <source>
        <dbReference type="EMBL" id="ENV83804.1"/>
    </source>
</evidence>
<sequence>MGYYNYFRLGTVDTTDFTIIRGERKHALIQALYDDQDMNPHGEVQLALDLDGNRNDESKWYDAIQQISKLSKNHPLVLFILGQQACAPESPEEANEVFTGIRNGIVFSTSEPKFMKMTPQQNSQ</sequence>
<protein>
    <submittedName>
        <fullName evidence="1">Uncharacterized protein</fullName>
    </submittedName>
</protein>
<dbReference type="EMBL" id="APQD01000005">
    <property type="protein sequence ID" value="ENV83804.1"/>
    <property type="molecule type" value="Genomic_DNA"/>
</dbReference>
<comment type="caution">
    <text evidence="1">The sequence shown here is derived from an EMBL/GenBank/DDBJ whole genome shotgun (WGS) entry which is preliminary data.</text>
</comment>
<gene>
    <name evidence="1" type="ORF">F941_00636</name>
</gene>
<dbReference type="OrthoDB" id="9860871at2"/>
<dbReference type="RefSeq" id="WP_005007840.1">
    <property type="nucleotide sequence ID" value="NZ_KB849726.1"/>
</dbReference>
<dbReference type="AlphaFoldDB" id="N9DM62"/>
<name>N9DM62_9GAMM</name>
<dbReference type="Proteomes" id="UP000018460">
    <property type="component" value="Unassembled WGS sequence"/>
</dbReference>
<evidence type="ECO:0000313" key="2">
    <source>
        <dbReference type="Proteomes" id="UP000018460"/>
    </source>
</evidence>
<dbReference type="eggNOG" id="ENOG50309DK">
    <property type="taxonomic scope" value="Bacteria"/>
</dbReference>